<dbReference type="InterPro" id="IPR044713">
    <property type="entry name" value="DNJA1/2-like"/>
</dbReference>
<dbReference type="PANTHER" id="PTHR43888">
    <property type="entry name" value="DNAJ-LIKE-2, ISOFORM A-RELATED"/>
    <property type="match status" value="1"/>
</dbReference>
<keyword evidence="2" id="KW-0677">Repeat</keyword>
<dbReference type="Gene3D" id="2.10.230.10">
    <property type="entry name" value="Heat shock protein DnaJ, cysteine-rich domain"/>
    <property type="match status" value="1"/>
</dbReference>
<dbReference type="GO" id="GO:0008270">
    <property type="term" value="F:zinc ion binding"/>
    <property type="evidence" value="ECO:0007669"/>
    <property type="project" value="UniProtKB-KW"/>
</dbReference>
<dbReference type="InterPro" id="IPR001623">
    <property type="entry name" value="DnaJ_domain"/>
</dbReference>
<dbReference type="Gene3D" id="1.10.287.110">
    <property type="entry name" value="DnaJ domain"/>
    <property type="match status" value="1"/>
</dbReference>
<dbReference type="SMART" id="SM00271">
    <property type="entry name" value="DnaJ"/>
    <property type="match status" value="1"/>
</dbReference>
<dbReference type="PROSITE" id="PS51188">
    <property type="entry name" value="ZF_CR"/>
    <property type="match status" value="1"/>
</dbReference>
<dbReference type="Gene3D" id="2.60.260.20">
    <property type="entry name" value="Urease metallochaperone UreE, N-terminal domain"/>
    <property type="match status" value="2"/>
</dbReference>
<feature type="domain" description="CR-type" evidence="7">
    <location>
        <begin position="142"/>
        <end position="221"/>
    </location>
</feature>
<dbReference type="InterPro" id="IPR002939">
    <property type="entry name" value="DnaJ_C"/>
</dbReference>
<proteinExistence type="predicted"/>
<dbReference type="InterPro" id="IPR008971">
    <property type="entry name" value="HSP40/DnaJ_pept-bd"/>
</dbReference>
<dbReference type="InterPro" id="IPR036410">
    <property type="entry name" value="HSP_DnaJ_Cys-rich_dom_sf"/>
</dbReference>
<dbReference type="PROSITE" id="PS50076">
    <property type="entry name" value="DNAJ_2"/>
    <property type="match status" value="1"/>
</dbReference>
<keyword evidence="3" id="KW-0863">Zinc-finger</keyword>
<dbReference type="GO" id="GO:0030544">
    <property type="term" value="F:Hsp70 protein binding"/>
    <property type="evidence" value="ECO:0007669"/>
    <property type="project" value="InterPro"/>
</dbReference>
<dbReference type="InterPro" id="IPR018253">
    <property type="entry name" value="DnaJ_domain_CS"/>
</dbReference>
<evidence type="ECO:0000313" key="8">
    <source>
        <dbReference type="EMBL" id="QHS91380.1"/>
    </source>
</evidence>
<dbReference type="AlphaFoldDB" id="A0A6C0BH14"/>
<evidence type="ECO:0000256" key="4">
    <source>
        <dbReference type="ARBA" id="ARBA00022833"/>
    </source>
</evidence>
<keyword evidence="4" id="KW-0862">Zinc</keyword>
<dbReference type="Pfam" id="PF01556">
    <property type="entry name" value="DnaJ_C"/>
    <property type="match status" value="1"/>
</dbReference>
<dbReference type="PROSITE" id="PS00636">
    <property type="entry name" value="DNAJ_1"/>
    <property type="match status" value="1"/>
</dbReference>
<dbReference type="SUPFAM" id="SSF46565">
    <property type="entry name" value="Chaperone J-domain"/>
    <property type="match status" value="1"/>
</dbReference>
<reference evidence="8" key="1">
    <citation type="journal article" date="2020" name="Nature">
        <title>Giant virus diversity and host interactions through global metagenomics.</title>
        <authorList>
            <person name="Schulz F."/>
            <person name="Roux S."/>
            <person name="Paez-Espino D."/>
            <person name="Jungbluth S."/>
            <person name="Walsh D.A."/>
            <person name="Denef V.J."/>
            <person name="McMahon K.D."/>
            <person name="Konstantinidis K.T."/>
            <person name="Eloe-Fadrosh E.A."/>
            <person name="Kyrpides N.C."/>
            <person name="Woyke T."/>
        </authorList>
    </citation>
    <scope>NUCLEOTIDE SEQUENCE</scope>
    <source>
        <strain evidence="8">GVMAG-M-3300013004-44</strain>
    </source>
</reference>
<feature type="region of interest" description="Disordered" evidence="5">
    <location>
        <begin position="107"/>
        <end position="128"/>
    </location>
</feature>
<dbReference type="InterPro" id="IPR036869">
    <property type="entry name" value="J_dom_sf"/>
</dbReference>
<dbReference type="GO" id="GO:0051082">
    <property type="term" value="F:unfolded protein binding"/>
    <property type="evidence" value="ECO:0007669"/>
    <property type="project" value="InterPro"/>
</dbReference>
<dbReference type="EMBL" id="MN739160">
    <property type="protein sequence ID" value="QHS91380.1"/>
    <property type="molecule type" value="Genomic_DNA"/>
</dbReference>
<evidence type="ECO:0000256" key="1">
    <source>
        <dbReference type="ARBA" id="ARBA00022723"/>
    </source>
</evidence>
<evidence type="ECO:0000256" key="5">
    <source>
        <dbReference type="SAM" id="MobiDB-lite"/>
    </source>
</evidence>
<dbReference type="Pfam" id="PF00226">
    <property type="entry name" value="DnaJ"/>
    <property type="match status" value="1"/>
</dbReference>
<dbReference type="CDD" id="cd10719">
    <property type="entry name" value="DnaJ_zf"/>
    <property type="match status" value="1"/>
</dbReference>
<evidence type="ECO:0008006" key="9">
    <source>
        <dbReference type="Google" id="ProtNLM"/>
    </source>
</evidence>
<keyword evidence="1" id="KW-0479">Metal-binding</keyword>
<dbReference type="Pfam" id="PF00684">
    <property type="entry name" value="DnaJ_CXXCXGXG"/>
    <property type="match status" value="1"/>
</dbReference>
<dbReference type="InterPro" id="IPR001305">
    <property type="entry name" value="HSP_DnaJ_Cys-rich_dom"/>
</dbReference>
<dbReference type="CDD" id="cd06257">
    <property type="entry name" value="DnaJ"/>
    <property type="match status" value="1"/>
</dbReference>
<dbReference type="SUPFAM" id="SSF49493">
    <property type="entry name" value="HSP40/DnaJ peptide-binding domain"/>
    <property type="match status" value="2"/>
</dbReference>
<dbReference type="SUPFAM" id="SSF57938">
    <property type="entry name" value="DnaJ/Hsp40 cysteine-rich domain"/>
    <property type="match status" value="1"/>
</dbReference>
<evidence type="ECO:0000259" key="6">
    <source>
        <dbReference type="PROSITE" id="PS50076"/>
    </source>
</evidence>
<feature type="domain" description="J" evidence="6">
    <location>
        <begin position="12"/>
        <end position="73"/>
    </location>
</feature>
<evidence type="ECO:0000259" key="7">
    <source>
        <dbReference type="PROSITE" id="PS51188"/>
    </source>
</evidence>
<sequence>MSWGSHNKPAPSLYHILGVSKSDSCTDIKKAYFKLARTHHPDKGGDPERFKEISRANEILSDEKKRHMYDSYGVTDDQTPDMSHGMPPGAFSFPFEVNLNDLFGGMFGNPPVGPQKEPQRKGKKPAPATQSIMITLEQFYMGHKFDININRQSFCPHCEHTGAISKEICKTCHGHGSVSQIVQLGNFAMHTTGPCTDCQGKGQRILEHCSKCAATGYQTVKRTLTVNIIPGTKPEEVYIFPEVCSDQPAYERPGDAHIIIKEDTNDPAFAVFKRVGDALQHLETKVSISLSESLMGCVVTIESHPGYEEGLFVKIPAGSFHGDTYCLTGFGMPLPGHIGKHGDLYLHIQVDIKPVERKLFATKGRDALVSFFEDKVRTVTCEEDTIKTDLYLHK</sequence>
<name>A0A6C0BH14_9ZZZZ</name>
<evidence type="ECO:0000256" key="3">
    <source>
        <dbReference type="ARBA" id="ARBA00022771"/>
    </source>
</evidence>
<dbReference type="GO" id="GO:0006457">
    <property type="term" value="P:protein folding"/>
    <property type="evidence" value="ECO:0007669"/>
    <property type="project" value="InterPro"/>
</dbReference>
<protein>
    <recommendedName>
        <fullName evidence="9">J domain-containing protein</fullName>
    </recommendedName>
</protein>
<evidence type="ECO:0000256" key="2">
    <source>
        <dbReference type="ARBA" id="ARBA00022737"/>
    </source>
</evidence>
<dbReference type="PRINTS" id="PR00625">
    <property type="entry name" value="JDOMAIN"/>
</dbReference>
<organism evidence="8">
    <name type="scientific">viral metagenome</name>
    <dbReference type="NCBI Taxonomy" id="1070528"/>
    <lineage>
        <taxon>unclassified sequences</taxon>
        <taxon>metagenomes</taxon>
        <taxon>organismal metagenomes</taxon>
    </lineage>
</organism>
<accession>A0A6C0BH14</accession>